<comment type="caution">
    <text evidence="9">The sequence shown here is derived from an EMBL/GenBank/DDBJ whole genome shotgun (WGS) entry which is preliminary data.</text>
</comment>
<evidence type="ECO:0000256" key="3">
    <source>
        <dbReference type="ARBA" id="ARBA00022448"/>
    </source>
</evidence>
<keyword evidence="3" id="KW-0813">Transport</keyword>
<dbReference type="GO" id="GO:0005886">
    <property type="term" value="C:plasma membrane"/>
    <property type="evidence" value="ECO:0007669"/>
    <property type="project" value="UniProtKB-SubCell"/>
</dbReference>
<evidence type="ECO:0000256" key="7">
    <source>
        <dbReference type="ARBA" id="ARBA00023136"/>
    </source>
</evidence>
<dbReference type="Pfam" id="PF01925">
    <property type="entry name" value="TauE"/>
    <property type="match status" value="1"/>
</dbReference>
<evidence type="ECO:0000313" key="10">
    <source>
        <dbReference type="Proteomes" id="UP000321058"/>
    </source>
</evidence>
<organism evidence="9 10">
    <name type="scientific">Reyranella soli</name>
    <dbReference type="NCBI Taxonomy" id="1230389"/>
    <lineage>
        <taxon>Bacteria</taxon>
        <taxon>Pseudomonadati</taxon>
        <taxon>Pseudomonadota</taxon>
        <taxon>Alphaproteobacteria</taxon>
        <taxon>Hyphomicrobiales</taxon>
        <taxon>Reyranellaceae</taxon>
        <taxon>Reyranella</taxon>
    </lineage>
</organism>
<evidence type="ECO:0000256" key="5">
    <source>
        <dbReference type="ARBA" id="ARBA00022692"/>
    </source>
</evidence>
<feature type="transmembrane region" description="Helical" evidence="8">
    <location>
        <begin position="170"/>
        <end position="191"/>
    </location>
</feature>
<feature type="transmembrane region" description="Helical" evidence="8">
    <location>
        <begin position="75"/>
        <end position="97"/>
    </location>
</feature>
<comment type="similarity">
    <text evidence="2 8">Belongs to the 4-toluene sulfonate uptake permease (TSUP) (TC 2.A.102) family.</text>
</comment>
<evidence type="ECO:0000256" key="1">
    <source>
        <dbReference type="ARBA" id="ARBA00004651"/>
    </source>
</evidence>
<dbReference type="PANTHER" id="PTHR30269">
    <property type="entry name" value="TRANSMEMBRANE PROTEIN YFCA"/>
    <property type="match status" value="1"/>
</dbReference>
<feature type="transmembrane region" description="Helical" evidence="8">
    <location>
        <begin position="40"/>
        <end position="63"/>
    </location>
</feature>
<keyword evidence="6 8" id="KW-1133">Transmembrane helix</keyword>
<accession>A0A512NJZ4</accession>
<feature type="transmembrane region" description="Helical" evidence="8">
    <location>
        <begin position="224"/>
        <end position="242"/>
    </location>
</feature>
<keyword evidence="4 8" id="KW-1003">Cell membrane</keyword>
<comment type="subcellular location">
    <subcellularLocation>
        <location evidence="1 8">Cell membrane</location>
        <topology evidence="1 8">Multi-pass membrane protein</topology>
    </subcellularLocation>
</comment>
<feature type="transmembrane region" description="Helical" evidence="8">
    <location>
        <begin position="132"/>
        <end position="158"/>
    </location>
</feature>
<evidence type="ECO:0000313" key="9">
    <source>
        <dbReference type="EMBL" id="GEP59267.1"/>
    </source>
</evidence>
<dbReference type="PANTHER" id="PTHR30269:SF37">
    <property type="entry name" value="MEMBRANE TRANSPORTER PROTEIN"/>
    <property type="match status" value="1"/>
</dbReference>
<name>A0A512NJZ4_9HYPH</name>
<keyword evidence="10" id="KW-1185">Reference proteome</keyword>
<evidence type="ECO:0000256" key="2">
    <source>
        <dbReference type="ARBA" id="ARBA00009142"/>
    </source>
</evidence>
<protein>
    <recommendedName>
        <fullName evidence="8">Probable membrane transporter protein</fullName>
    </recommendedName>
</protein>
<keyword evidence="7 8" id="KW-0472">Membrane</keyword>
<dbReference type="EMBL" id="BKAJ01000125">
    <property type="protein sequence ID" value="GEP59267.1"/>
    <property type="molecule type" value="Genomic_DNA"/>
</dbReference>
<sequence>MPDLLALPFLVCVAVACIAGMVRGFAGFGAAMIMTPIFSAFYGPAVGVALCLFLEIAVALPVVPGVVSLVDWRRIGLLLVAAAVGVPVGNLVLTLAAPEPMRWAISAIVLGAVALLASGWRFAGQPRPATTLAAGVISGFLNGLAGMAGPPIAFYYLAGDETVTRVRANLTTYFVFVDLVAMAAFVGRGLVDWDTVGLGLVMAPAVMLGGVLGTKLFPLATEGFYRRLALVLLVGVAIGSLIL</sequence>
<proteinExistence type="inferred from homology"/>
<evidence type="ECO:0000256" key="4">
    <source>
        <dbReference type="ARBA" id="ARBA00022475"/>
    </source>
</evidence>
<feature type="transmembrane region" description="Helical" evidence="8">
    <location>
        <begin position="198"/>
        <end position="218"/>
    </location>
</feature>
<dbReference type="AlphaFoldDB" id="A0A512NJZ4"/>
<reference evidence="9 10" key="1">
    <citation type="submission" date="2019-07" db="EMBL/GenBank/DDBJ databases">
        <title>Whole genome shotgun sequence of Reyranella soli NBRC 108950.</title>
        <authorList>
            <person name="Hosoyama A."/>
            <person name="Uohara A."/>
            <person name="Ohji S."/>
            <person name="Ichikawa N."/>
        </authorList>
    </citation>
    <scope>NUCLEOTIDE SEQUENCE [LARGE SCALE GENOMIC DNA]</scope>
    <source>
        <strain evidence="9 10">NBRC 108950</strain>
    </source>
</reference>
<feature type="transmembrane region" description="Helical" evidence="8">
    <location>
        <begin position="103"/>
        <end position="120"/>
    </location>
</feature>
<dbReference type="OrthoDB" id="9795324at2"/>
<evidence type="ECO:0000256" key="8">
    <source>
        <dbReference type="RuleBase" id="RU363041"/>
    </source>
</evidence>
<dbReference type="RefSeq" id="WP_147154624.1">
    <property type="nucleotide sequence ID" value="NZ_BKAJ01000125.1"/>
</dbReference>
<dbReference type="Proteomes" id="UP000321058">
    <property type="component" value="Unassembled WGS sequence"/>
</dbReference>
<dbReference type="InterPro" id="IPR002781">
    <property type="entry name" value="TM_pro_TauE-like"/>
</dbReference>
<gene>
    <name evidence="9" type="ORF">RSO01_64330</name>
</gene>
<keyword evidence="5 8" id="KW-0812">Transmembrane</keyword>
<evidence type="ECO:0000256" key="6">
    <source>
        <dbReference type="ARBA" id="ARBA00022989"/>
    </source>
</evidence>
<dbReference type="InterPro" id="IPR052017">
    <property type="entry name" value="TSUP"/>
</dbReference>